<dbReference type="Proteomes" id="UP000254537">
    <property type="component" value="Chromosome"/>
</dbReference>
<sequence>MVRNTLAPLDRNGKALGQFVYPIEPIPAVPGAGPASQNGLSEILAIDEHRFLALERIVVSGSGGVKSYARGARVGRQLRPVQGRPGHAVPRVRRRAAQVSTPYEKARPTLARLAELFQGSV</sequence>
<proteinExistence type="predicted"/>
<reference evidence="3 4" key="1">
    <citation type="submission" date="2018-07" db="EMBL/GenBank/DDBJ databases">
        <title>Crenobacter cavernae sp. nov., isolated from a karst cave.</title>
        <authorList>
            <person name="Zhu H."/>
        </authorList>
    </citation>
    <scope>NUCLEOTIDE SEQUENCE [LARGE SCALE GENOMIC DNA]</scope>
    <source>
        <strain evidence="3 4">K1W11S-77</strain>
    </source>
</reference>
<evidence type="ECO:0000313" key="3">
    <source>
        <dbReference type="EMBL" id="AXK40513.1"/>
    </source>
</evidence>
<feature type="domain" description="Phytase-like" evidence="2">
    <location>
        <begin position="10"/>
        <end position="66"/>
    </location>
</feature>
<evidence type="ECO:0000256" key="1">
    <source>
        <dbReference type="SAM" id="MobiDB-lite"/>
    </source>
</evidence>
<evidence type="ECO:0000259" key="2">
    <source>
        <dbReference type="Pfam" id="PF13449"/>
    </source>
</evidence>
<name>A0A345Y9B1_9NEIS</name>
<dbReference type="EMBL" id="CP031337">
    <property type="protein sequence ID" value="AXK40513.1"/>
    <property type="molecule type" value="Genomic_DNA"/>
</dbReference>
<dbReference type="AlphaFoldDB" id="A0A345Y9B1"/>
<protein>
    <recommendedName>
        <fullName evidence="2">Phytase-like domain-containing protein</fullName>
    </recommendedName>
</protein>
<dbReference type="OrthoDB" id="9798539at2"/>
<organism evidence="3 4">
    <name type="scientific">Crenobacter cavernae</name>
    <dbReference type="NCBI Taxonomy" id="2290923"/>
    <lineage>
        <taxon>Bacteria</taxon>
        <taxon>Pseudomonadati</taxon>
        <taxon>Pseudomonadota</taxon>
        <taxon>Betaproteobacteria</taxon>
        <taxon>Neisseriales</taxon>
        <taxon>Neisseriaceae</taxon>
        <taxon>Crenobacter</taxon>
    </lineage>
</organism>
<dbReference type="InterPro" id="IPR027372">
    <property type="entry name" value="Phytase-like_dom"/>
</dbReference>
<accession>A0A345Y9B1</accession>
<dbReference type="KEGG" id="ccah:DWG20_14335"/>
<dbReference type="RefSeq" id="WP_115434440.1">
    <property type="nucleotide sequence ID" value="NZ_CP031337.1"/>
</dbReference>
<evidence type="ECO:0000313" key="4">
    <source>
        <dbReference type="Proteomes" id="UP000254537"/>
    </source>
</evidence>
<gene>
    <name evidence="3" type="ORF">DWG20_14335</name>
</gene>
<dbReference type="Pfam" id="PF13449">
    <property type="entry name" value="Phytase-like"/>
    <property type="match status" value="1"/>
</dbReference>
<feature type="region of interest" description="Disordered" evidence="1">
    <location>
        <begin position="79"/>
        <end position="101"/>
    </location>
</feature>